<feature type="region of interest" description="Disordered" evidence="1">
    <location>
        <begin position="1"/>
        <end position="76"/>
    </location>
</feature>
<sequence length="275" mass="29109">MSTDSGSGSPPEDGDDATFADVLNGFTLDSRRSRRKRKRDKGAESESPAAPRPEQAGDHPQTGYATGEYSAAGYGSGGYGTGEYATGEYASGEYGTGEYGTVGYGSVDYDRMLPSPEYAPPPGPPGFAEPGRETGFFEPAVSNSGPMLPERPEPELFDDAASVVRPYALTGGRTRANYALELETLISVNNAAAARVDAGEVVQIEHRSIMEECRTPRSVAEVAALLRVPIGVARVLISDAADAGLITVHKTVSGKDNAEAHFMLMERVLSGLRRL</sequence>
<comment type="caution">
    <text evidence="2">The sequence shown here is derived from an EMBL/GenBank/DDBJ whole genome shotgun (WGS) entry which is preliminary data.</text>
</comment>
<dbReference type="EMBL" id="VJWX01000246">
    <property type="protein sequence ID" value="TVT42397.1"/>
    <property type="molecule type" value="Genomic_DNA"/>
</dbReference>
<dbReference type="InterPro" id="IPR007995">
    <property type="entry name" value="DUF742"/>
</dbReference>
<protein>
    <submittedName>
        <fullName evidence="2">DUF742 domain-containing protein</fullName>
    </submittedName>
</protein>
<feature type="compositionally biased region" description="Low complexity" evidence="1">
    <location>
        <begin position="62"/>
        <end position="73"/>
    </location>
</feature>
<proteinExistence type="predicted"/>
<name>A0A558C105_9PSEU</name>
<reference evidence="2 3" key="1">
    <citation type="submission" date="2019-07" db="EMBL/GenBank/DDBJ databases">
        <authorList>
            <person name="Duangmal K."/>
            <person name="Teo W.F.A."/>
        </authorList>
    </citation>
    <scope>NUCLEOTIDE SEQUENCE [LARGE SCALE GENOMIC DNA]</scope>
    <source>
        <strain evidence="2 3">TBRC 6029</strain>
    </source>
</reference>
<dbReference type="PANTHER" id="PTHR36221">
    <property type="entry name" value="DUF742 DOMAIN-CONTAINING PROTEIN"/>
    <property type="match status" value="1"/>
</dbReference>
<evidence type="ECO:0000256" key="1">
    <source>
        <dbReference type="SAM" id="MobiDB-lite"/>
    </source>
</evidence>
<dbReference type="Pfam" id="PF05331">
    <property type="entry name" value="DUF742"/>
    <property type="match status" value="1"/>
</dbReference>
<dbReference type="PANTHER" id="PTHR36221:SF1">
    <property type="entry name" value="DUF742 DOMAIN-CONTAINING PROTEIN"/>
    <property type="match status" value="1"/>
</dbReference>
<dbReference type="Proteomes" id="UP000320011">
    <property type="component" value="Unassembled WGS sequence"/>
</dbReference>
<evidence type="ECO:0000313" key="2">
    <source>
        <dbReference type="EMBL" id="TVT42397.1"/>
    </source>
</evidence>
<keyword evidence="3" id="KW-1185">Reference proteome</keyword>
<reference evidence="2 3" key="2">
    <citation type="submission" date="2019-08" db="EMBL/GenBank/DDBJ databases">
        <title>Amycolatopsis acidicola sp. nov., isolated from peat swamp forest soil.</title>
        <authorList>
            <person name="Srisuk N."/>
        </authorList>
    </citation>
    <scope>NUCLEOTIDE SEQUENCE [LARGE SCALE GENOMIC DNA]</scope>
    <source>
        <strain evidence="2 3">TBRC 6029</strain>
    </source>
</reference>
<evidence type="ECO:0000313" key="3">
    <source>
        <dbReference type="Proteomes" id="UP000320011"/>
    </source>
</evidence>
<gene>
    <name evidence="2" type="ORF">FNH05_22460</name>
</gene>
<dbReference type="OrthoDB" id="4244884at2"/>
<dbReference type="RefSeq" id="WP_144590689.1">
    <property type="nucleotide sequence ID" value="NZ_VJWX01000246.1"/>
</dbReference>
<dbReference type="AlphaFoldDB" id="A0A558C105"/>
<accession>A0A558C105</accession>
<organism evidence="2 3">
    <name type="scientific">Amycolatopsis rhizosphaerae</name>
    <dbReference type="NCBI Taxonomy" id="2053003"/>
    <lineage>
        <taxon>Bacteria</taxon>
        <taxon>Bacillati</taxon>
        <taxon>Actinomycetota</taxon>
        <taxon>Actinomycetes</taxon>
        <taxon>Pseudonocardiales</taxon>
        <taxon>Pseudonocardiaceae</taxon>
        <taxon>Amycolatopsis</taxon>
    </lineage>
</organism>